<dbReference type="InterPro" id="IPR006162">
    <property type="entry name" value="Ppantetheine_attach_site"/>
</dbReference>
<dbReference type="GO" id="GO:0032259">
    <property type="term" value="P:methylation"/>
    <property type="evidence" value="ECO:0007669"/>
    <property type="project" value="UniProtKB-KW"/>
</dbReference>
<dbReference type="Proteomes" id="UP000028058">
    <property type="component" value="Unassembled WGS sequence"/>
</dbReference>
<dbReference type="InterPro" id="IPR052514">
    <property type="entry name" value="SAM-dependent_MTase"/>
</dbReference>
<dbReference type="SUPFAM" id="SSF53335">
    <property type="entry name" value="S-adenosyl-L-methionine-dependent methyltransferases"/>
    <property type="match status" value="1"/>
</dbReference>
<dbReference type="GO" id="GO:0008168">
    <property type="term" value="F:methyltransferase activity"/>
    <property type="evidence" value="ECO:0007669"/>
    <property type="project" value="UniProtKB-KW"/>
</dbReference>
<dbReference type="OrthoDB" id="424472at2"/>
<dbReference type="NCBIfam" id="TIGR01444">
    <property type="entry name" value="fkbM_fam"/>
    <property type="match status" value="1"/>
</dbReference>
<protein>
    <submittedName>
        <fullName evidence="4">FkbM family methyltransferase</fullName>
    </submittedName>
</protein>
<dbReference type="Gene3D" id="1.10.1200.10">
    <property type="entry name" value="ACP-like"/>
    <property type="match status" value="1"/>
</dbReference>
<evidence type="ECO:0000259" key="3">
    <source>
        <dbReference type="PROSITE" id="PS50075"/>
    </source>
</evidence>
<feature type="domain" description="Carrier" evidence="3">
    <location>
        <begin position="386"/>
        <end position="462"/>
    </location>
</feature>
<keyword evidence="2" id="KW-0597">Phosphoprotein</keyword>
<dbReference type="InterPro" id="IPR006342">
    <property type="entry name" value="FkbM_mtfrase"/>
</dbReference>
<sequence>MNDSAGSTREHALTEVLRSHPAVADAAVVTGEDGRCPSARIVPDPDAAPVLHRSAALEAAGRLGGLAWHEPAAGVRVAGVNRGETDFLYREIFTENAYFRHGITLPRGAVVVDVGANIGMFTLRAALQGPGARIIAVEPVAELADAVALNAELHGVDATVLRVALGRADGETAFTFYPHNSVMSGRFADAAEDFDVLKGYLHTGRNAERGAQLDRLVADRMRAEPRRVPVTTLAGVADGLGLRRIDLLKIDVEKAEAEVLEGIGDALWPRIDRIVMEVHDIGGRLGAVLGQLRSRGFEVAHDQDPRLLLTPCHNVYARRPAAEAGPSPETPPAFHGGPVERDLESELRELIVRRLPSAVPPDRFAVAADLVTADGQPTPPAAVPDPAGGPRAAALARIWAGLFGAEAVRQDADFFDLGGDSLTAVRMLAEIEAELGEGALTPDLIFTESTFGALAAAVEAGPLPGGPADR</sequence>
<dbReference type="InterPro" id="IPR036736">
    <property type="entry name" value="ACP-like_sf"/>
</dbReference>
<dbReference type="PANTHER" id="PTHR34203">
    <property type="entry name" value="METHYLTRANSFERASE, FKBM FAMILY PROTEIN"/>
    <property type="match status" value="1"/>
</dbReference>
<accession>A0A3M8F736</accession>
<organism evidence="4 5">
    <name type="scientific">Streptomyces xinghaiensis</name>
    <dbReference type="NCBI Taxonomy" id="1038928"/>
    <lineage>
        <taxon>Bacteria</taxon>
        <taxon>Bacillati</taxon>
        <taxon>Actinomycetota</taxon>
        <taxon>Actinomycetes</taxon>
        <taxon>Kitasatosporales</taxon>
        <taxon>Streptomycetaceae</taxon>
        <taxon>Streptomyces</taxon>
    </lineage>
</organism>
<dbReference type="RefSeq" id="WP_043468075.1">
    <property type="nucleotide sequence ID" value="NZ_CP134822.1"/>
</dbReference>
<reference evidence="4 5" key="1">
    <citation type="journal article" date="2014" name="Genome Announc.">
        <title>Draft Genome Sequence of Streptomyces fradiae ATCC 19609, a Strain Highly Sensitive to Antibiotics.</title>
        <authorList>
            <person name="Bekker O.B."/>
            <person name="Klimina K.M."/>
            <person name="Vatlin A.A."/>
            <person name="Zakharevich N.V."/>
            <person name="Kasianov A.S."/>
            <person name="Danilenko V.N."/>
        </authorList>
    </citation>
    <scope>NUCLEOTIDE SEQUENCE [LARGE SCALE GENOMIC DNA]</scope>
    <source>
        <strain evidence="4 5">ATCC 19609</strain>
    </source>
</reference>
<keyword evidence="4" id="KW-0808">Transferase</keyword>
<dbReference type="PROSITE" id="PS00012">
    <property type="entry name" value="PHOSPHOPANTETHEINE"/>
    <property type="match status" value="1"/>
</dbReference>
<comment type="caution">
    <text evidence="4">The sequence shown here is derived from an EMBL/GenBank/DDBJ whole genome shotgun (WGS) entry which is preliminary data.</text>
</comment>
<dbReference type="PROSITE" id="PS50075">
    <property type="entry name" value="CARRIER"/>
    <property type="match status" value="1"/>
</dbReference>
<evidence type="ECO:0000256" key="2">
    <source>
        <dbReference type="ARBA" id="ARBA00022553"/>
    </source>
</evidence>
<evidence type="ECO:0000256" key="1">
    <source>
        <dbReference type="ARBA" id="ARBA00022450"/>
    </source>
</evidence>
<dbReference type="InterPro" id="IPR020806">
    <property type="entry name" value="PKS_PP-bd"/>
</dbReference>
<dbReference type="EMBL" id="JNAD02000015">
    <property type="protein sequence ID" value="RKM92061.1"/>
    <property type="molecule type" value="Genomic_DNA"/>
</dbReference>
<dbReference type="AlphaFoldDB" id="A0A3M8F736"/>
<keyword evidence="5" id="KW-1185">Reference proteome</keyword>
<keyword evidence="4" id="KW-0489">Methyltransferase</keyword>
<dbReference type="SUPFAM" id="SSF56801">
    <property type="entry name" value="Acetyl-CoA synthetase-like"/>
    <property type="match status" value="1"/>
</dbReference>
<dbReference type="PANTHER" id="PTHR34203:SF13">
    <property type="entry name" value="EXPRESSED PROTEIN"/>
    <property type="match status" value="1"/>
</dbReference>
<gene>
    <name evidence="4" type="ORF">SFRA_026910</name>
</gene>
<dbReference type="Gene3D" id="3.40.50.150">
    <property type="entry name" value="Vaccinia Virus protein VP39"/>
    <property type="match status" value="1"/>
</dbReference>
<dbReference type="SUPFAM" id="SSF47336">
    <property type="entry name" value="ACP-like"/>
    <property type="match status" value="1"/>
</dbReference>
<dbReference type="Pfam" id="PF05050">
    <property type="entry name" value="Methyltransf_21"/>
    <property type="match status" value="1"/>
</dbReference>
<dbReference type="SMART" id="SM00823">
    <property type="entry name" value="PKS_PP"/>
    <property type="match status" value="1"/>
</dbReference>
<proteinExistence type="predicted"/>
<evidence type="ECO:0000313" key="4">
    <source>
        <dbReference type="EMBL" id="RKM92061.1"/>
    </source>
</evidence>
<dbReference type="InterPro" id="IPR009081">
    <property type="entry name" value="PP-bd_ACP"/>
</dbReference>
<dbReference type="Pfam" id="PF00550">
    <property type="entry name" value="PP-binding"/>
    <property type="match status" value="1"/>
</dbReference>
<dbReference type="GO" id="GO:0017000">
    <property type="term" value="P:antibiotic biosynthetic process"/>
    <property type="evidence" value="ECO:0007669"/>
    <property type="project" value="UniProtKB-ARBA"/>
</dbReference>
<evidence type="ECO:0000313" key="5">
    <source>
        <dbReference type="Proteomes" id="UP000028058"/>
    </source>
</evidence>
<dbReference type="InterPro" id="IPR029063">
    <property type="entry name" value="SAM-dependent_MTases_sf"/>
</dbReference>
<name>A0A3M8F736_9ACTN</name>
<dbReference type="GO" id="GO:0031177">
    <property type="term" value="F:phosphopantetheine binding"/>
    <property type="evidence" value="ECO:0007669"/>
    <property type="project" value="InterPro"/>
</dbReference>
<keyword evidence="1" id="KW-0596">Phosphopantetheine</keyword>